<organism evidence="1 2">
    <name type="scientific">Methyloceanibacter stevinii</name>
    <dbReference type="NCBI Taxonomy" id="1774970"/>
    <lineage>
        <taxon>Bacteria</taxon>
        <taxon>Pseudomonadati</taxon>
        <taxon>Pseudomonadota</taxon>
        <taxon>Alphaproteobacteria</taxon>
        <taxon>Hyphomicrobiales</taxon>
        <taxon>Hyphomicrobiaceae</taxon>
        <taxon>Methyloceanibacter</taxon>
    </lineage>
</organism>
<dbReference type="Gene3D" id="3.90.550.10">
    <property type="entry name" value="Spore Coat Polysaccharide Biosynthesis Protein SpsA, Chain A"/>
    <property type="match status" value="1"/>
</dbReference>
<evidence type="ECO:0008006" key="3">
    <source>
        <dbReference type="Google" id="ProtNLM"/>
    </source>
</evidence>
<proteinExistence type="predicted"/>
<sequence length="145" mass="15541">MPKPANSTLAKREETCEKRGIATERELSMNQATAHTSETAPVALFVYNRADHAQATLNALRGNALASETDLYVFSDGPKTDADRAGVDAVRTLLGGIEGFRSVTVKARPENIGLAQSIIGGVTEIVERHGRVIVIEDDLVTIGPR</sequence>
<gene>
    <name evidence="1" type="ORF">AUC70_03145</name>
</gene>
<dbReference type="STRING" id="1774970.AUC70_03145"/>
<dbReference type="AlphaFoldDB" id="A0A1E3VQR2"/>
<dbReference type="InterPro" id="IPR029044">
    <property type="entry name" value="Nucleotide-diphossugar_trans"/>
</dbReference>
<keyword evidence="2" id="KW-1185">Reference proteome</keyword>
<protein>
    <recommendedName>
        <fullName evidence="3">Glycosyltransferase 2-like domain-containing protein</fullName>
    </recommendedName>
</protein>
<accession>A0A1E3VQR2</accession>
<reference evidence="1 2" key="1">
    <citation type="journal article" date="2016" name="Environ. Microbiol.">
        <title>New Methyloceanibacter diversity from North Sea sediments includes methanotroph containing solely the soluble methane monooxygenase.</title>
        <authorList>
            <person name="Vekeman B."/>
            <person name="Kerckhof F.M."/>
            <person name="Cremers G."/>
            <person name="de Vos P."/>
            <person name="Vandamme P."/>
            <person name="Boon N."/>
            <person name="Op den Camp H.J."/>
            <person name="Heylen K."/>
        </authorList>
    </citation>
    <scope>NUCLEOTIDE SEQUENCE [LARGE SCALE GENOMIC DNA]</scope>
    <source>
        <strain evidence="1 2">R-67176</strain>
    </source>
</reference>
<evidence type="ECO:0000313" key="2">
    <source>
        <dbReference type="Proteomes" id="UP000094172"/>
    </source>
</evidence>
<dbReference type="EMBL" id="LPWE01000010">
    <property type="protein sequence ID" value="ODR95868.1"/>
    <property type="molecule type" value="Genomic_DNA"/>
</dbReference>
<dbReference type="Proteomes" id="UP000094172">
    <property type="component" value="Unassembled WGS sequence"/>
</dbReference>
<evidence type="ECO:0000313" key="1">
    <source>
        <dbReference type="EMBL" id="ODR95868.1"/>
    </source>
</evidence>
<comment type="caution">
    <text evidence="1">The sequence shown here is derived from an EMBL/GenBank/DDBJ whole genome shotgun (WGS) entry which is preliminary data.</text>
</comment>
<name>A0A1E3VQR2_9HYPH</name>